<dbReference type="GO" id="GO:0016747">
    <property type="term" value="F:acyltransferase activity, transferring groups other than amino-acyl groups"/>
    <property type="evidence" value="ECO:0007669"/>
    <property type="project" value="InterPro"/>
</dbReference>
<proteinExistence type="predicted"/>
<feature type="domain" description="Acyltransferase 3" evidence="9">
    <location>
        <begin position="12"/>
        <end position="343"/>
    </location>
</feature>
<organism evidence="10 11">
    <name type="scientific">Ligilactobacillus equi DSM 15833 = JCM 10991</name>
    <dbReference type="NCBI Taxonomy" id="1423740"/>
    <lineage>
        <taxon>Bacteria</taxon>
        <taxon>Bacillati</taxon>
        <taxon>Bacillota</taxon>
        <taxon>Bacilli</taxon>
        <taxon>Lactobacillales</taxon>
        <taxon>Lactobacillaceae</taxon>
        <taxon>Ligilactobacillus</taxon>
    </lineage>
</organism>
<dbReference type="SUPFAM" id="SSF52266">
    <property type="entry name" value="SGNH hydrolase"/>
    <property type="match status" value="1"/>
</dbReference>
<dbReference type="EMBL" id="AZFH01000027">
    <property type="protein sequence ID" value="KRL82028.1"/>
    <property type="molecule type" value="Genomic_DNA"/>
</dbReference>
<feature type="transmembrane region" description="Helical" evidence="8">
    <location>
        <begin position="261"/>
        <end position="284"/>
    </location>
</feature>
<keyword evidence="6 8" id="KW-0472">Membrane</keyword>
<gene>
    <name evidence="10" type="ORF">FC36_GL001252</name>
</gene>
<dbReference type="STRING" id="1423740.FC36_GL001252"/>
<accession>A0A0R1TKV6</accession>
<keyword evidence="7 10" id="KW-0012">Acyltransferase</keyword>
<reference evidence="10 11" key="1">
    <citation type="journal article" date="2015" name="Genome Announc.">
        <title>Expanding the biotechnology potential of lactobacilli through comparative genomics of 213 strains and associated genera.</title>
        <authorList>
            <person name="Sun Z."/>
            <person name="Harris H.M."/>
            <person name="McCann A."/>
            <person name="Guo C."/>
            <person name="Argimon S."/>
            <person name="Zhang W."/>
            <person name="Yang X."/>
            <person name="Jeffery I.B."/>
            <person name="Cooney J.C."/>
            <person name="Kagawa T.F."/>
            <person name="Liu W."/>
            <person name="Song Y."/>
            <person name="Salvetti E."/>
            <person name="Wrobel A."/>
            <person name="Rasinkangas P."/>
            <person name="Parkhill J."/>
            <person name="Rea M.C."/>
            <person name="O'Sullivan O."/>
            <person name="Ritari J."/>
            <person name="Douillard F.P."/>
            <person name="Paul Ross R."/>
            <person name="Yang R."/>
            <person name="Briner A.E."/>
            <person name="Felis G.E."/>
            <person name="de Vos W.M."/>
            <person name="Barrangou R."/>
            <person name="Klaenhammer T.R."/>
            <person name="Caufield P.W."/>
            <person name="Cui Y."/>
            <person name="Zhang H."/>
            <person name="O'Toole P.W."/>
        </authorList>
    </citation>
    <scope>NUCLEOTIDE SEQUENCE [LARGE SCALE GENOMIC DNA]</scope>
    <source>
        <strain evidence="10 11">DSM 15833</strain>
    </source>
</reference>
<dbReference type="AlphaFoldDB" id="A0A0R1TKV6"/>
<feature type="transmembrane region" description="Helical" evidence="8">
    <location>
        <begin position="79"/>
        <end position="97"/>
    </location>
</feature>
<evidence type="ECO:0000256" key="8">
    <source>
        <dbReference type="SAM" id="Phobius"/>
    </source>
</evidence>
<evidence type="ECO:0000256" key="1">
    <source>
        <dbReference type="ARBA" id="ARBA00004651"/>
    </source>
</evidence>
<dbReference type="GO" id="GO:0005886">
    <property type="term" value="C:plasma membrane"/>
    <property type="evidence" value="ECO:0007669"/>
    <property type="project" value="UniProtKB-SubCell"/>
</dbReference>
<dbReference type="Gene3D" id="3.40.50.1110">
    <property type="entry name" value="SGNH hydrolase"/>
    <property type="match status" value="1"/>
</dbReference>
<dbReference type="PATRIC" id="fig|1423740.3.peg.1352"/>
<comment type="subcellular location">
    <subcellularLocation>
        <location evidence="1">Cell membrane</location>
        <topology evidence="1">Multi-pass membrane protein</topology>
    </subcellularLocation>
</comment>
<keyword evidence="4 8" id="KW-0812">Transmembrane</keyword>
<evidence type="ECO:0000259" key="9">
    <source>
        <dbReference type="Pfam" id="PF01757"/>
    </source>
</evidence>
<dbReference type="InterPro" id="IPR036514">
    <property type="entry name" value="SGNH_hydro_sf"/>
</dbReference>
<evidence type="ECO:0000256" key="5">
    <source>
        <dbReference type="ARBA" id="ARBA00022989"/>
    </source>
</evidence>
<feature type="transmembrane region" description="Helical" evidence="8">
    <location>
        <begin position="12"/>
        <end position="31"/>
    </location>
</feature>
<evidence type="ECO:0000256" key="7">
    <source>
        <dbReference type="ARBA" id="ARBA00023315"/>
    </source>
</evidence>
<protein>
    <submittedName>
        <fullName evidence="10">Acyltransferase</fullName>
    </submittedName>
</protein>
<evidence type="ECO:0000313" key="10">
    <source>
        <dbReference type="EMBL" id="KRL82028.1"/>
    </source>
</evidence>
<evidence type="ECO:0000256" key="2">
    <source>
        <dbReference type="ARBA" id="ARBA00022475"/>
    </source>
</evidence>
<dbReference type="InterPro" id="IPR002656">
    <property type="entry name" value="Acyl_transf_3_dom"/>
</dbReference>
<keyword evidence="2" id="KW-1003">Cell membrane</keyword>
<dbReference type="GO" id="GO:0009103">
    <property type="term" value="P:lipopolysaccharide biosynthetic process"/>
    <property type="evidence" value="ECO:0007669"/>
    <property type="project" value="TreeGrafter"/>
</dbReference>
<dbReference type="OrthoDB" id="9796461at2"/>
<evidence type="ECO:0000256" key="6">
    <source>
        <dbReference type="ARBA" id="ARBA00023136"/>
    </source>
</evidence>
<feature type="transmembrane region" description="Helical" evidence="8">
    <location>
        <begin position="173"/>
        <end position="193"/>
    </location>
</feature>
<keyword evidence="5 8" id="KW-1133">Transmembrane helix</keyword>
<feature type="transmembrane region" description="Helical" evidence="8">
    <location>
        <begin position="205"/>
        <end position="223"/>
    </location>
</feature>
<dbReference type="InterPro" id="IPR050879">
    <property type="entry name" value="Acyltransferase_3"/>
</dbReference>
<dbReference type="CDD" id="cd01840">
    <property type="entry name" value="SGNH_hydrolase_yrhL_like"/>
    <property type="match status" value="1"/>
</dbReference>
<dbReference type="RefSeq" id="WP_056986714.1">
    <property type="nucleotide sequence ID" value="NZ_AZFH01000027.1"/>
</dbReference>
<dbReference type="Proteomes" id="UP000051048">
    <property type="component" value="Unassembled WGS sequence"/>
</dbReference>
<feature type="transmembrane region" description="Helical" evidence="8">
    <location>
        <begin position="149"/>
        <end position="166"/>
    </location>
</feature>
<dbReference type="PANTHER" id="PTHR23028:SF53">
    <property type="entry name" value="ACYL_TRANSF_3 DOMAIN-CONTAINING PROTEIN"/>
    <property type="match status" value="1"/>
</dbReference>
<feature type="transmembrane region" description="Helical" evidence="8">
    <location>
        <begin position="296"/>
        <end position="317"/>
    </location>
</feature>
<sequence length="607" mass="68778">MGKRLKSSRYITGFDGLRTLAVIGVILYHILPQSLPGGFLGVPIFFVVSGYLITDLLIQEKEERGFISIKDFYLRRFRRLYPALLTMVLVSSAYITLFQRNLLVNIRGIILSNVFYVYNWFQIKHHESYFAHFGGESPFTHLWSLSIEGQFYLLWPLLVILLLAFIKKKSMIALIIFLGAFISALEMALLYHGGDPSRLYYGTDTRMFAILIGAALAFVWPSTKLRPQVNTGHRRFLDGIGAFALAGIILSFIFASAQASGIYHMGMFFFSILSALLVAIVAHPGGDFNRLFTNPLFTWIGKRSYGIYLYQFPVMIFYESKVKVGNHPILNAVIEIALILVISELSYRYLERPLQFFDYRQTLSVIREAFRKDTVHMPRRYALSIAGLVVMVALIGALMQPKSNQMQANPVQATIAKNQAQTKKNNQTKAKPSKKVQANLEKQLTQKQINQAQNMSLTAVGDSVLAATSPSLQDIFPQMYVDAQVGRQVYMVPDVLKNLQAQGHLADTVLLVEGTNGAFNEEQLAQIMEVLGKRQVYWVNVHVPTKSWQNSVNKGIKEAGRKYPNIHVIDWYDYSNGHESWFYNDDVHPNKVGTDKFTNLVAQKILK</sequence>
<feature type="transmembrane region" description="Helical" evidence="8">
    <location>
        <begin position="37"/>
        <end position="58"/>
    </location>
</feature>
<evidence type="ECO:0000256" key="3">
    <source>
        <dbReference type="ARBA" id="ARBA00022679"/>
    </source>
</evidence>
<evidence type="ECO:0000313" key="11">
    <source>
        <dbReference type="Proteomes" id="UP000051048"/>
    </source>
</evidence>
<name>A0A0R1TKV6_9LACO</name>
<dbReference type="PANTHER" id="PTHR23028">
    <property type="entry name" value="ACETYLTRANSFERASE"/>
    <property type="match status" value="1"/>
</dbReference>
<feature type="transmembrane region" description="Helical" evidence="8">
    <location>
        <begin position="329"/>
        <end position="350"/>
    </location>
</feature>
<evidence type="ECO:0000256" key="4">
    <source>
        <dbReference type="ARBA" id="ARBA00022692"/>
    </source>
</evidence>
<dbReference type="Pfam" id="PF01757">
    <property type="entry name" value="Acyl_transf_3"/>
    <property type="match status" value="1"/>
</dbReference>
<feature type="transmembrane region" description="Helical" evidence="8">
    <location>
        <begin position="235"/>
        <end position="255"/>
    </location>
</feature>
<feature type="transmembrane region" description="Helical" evidence="8">
    <location>
        <begin position="381"/>
        <end position="399"/>
    </location>
</feature>
<comment type="caution">
    <text evidence="10">The sequence shown here is derived from an EMBL/GenBank/DDBJ whole genome shotgun (WGS) entry which is preliminary data.</text>
</comment>
<keyword evidence="3 10" id="KW-0808">Transferase</keyword>